<evidence type="ECO:0000313" key="2">
    <source>
        <dbReference type="Proteomes" id="UP001652442"/>
    </source>
</evidence>
<dbReference type="InterPro" id="IPR003724">
    <property type="entry name" value="CblAdoTrfase_CobA"/>
</dbReference>
<dbReference type="PANTHER" id="PTHR46638:SF1">
    <property type="entry name" value="CORRINOID ADENOSYLTRANSFERASE"/>
    <property type="match status" value="1"/>
</dbReference>
<reference evidence="1 2" key="1">
    <citation type="journal article" date="2021" name="ISME Commun">
        <title>Automated analysis of genomic sequences facilitates high-throughput and comprehensive description of bacteria.</title>
        <authorList>
            <person name="Hitch T.C.A."/>
        </authorList>
    </citation>
    <scope>NUCLEOTIDE SEQUENCE [LARGE SCALE GENOMIC DNA]</scope>
    <source>
        <strain evidence="1 2">Sanger_109</strain>
    </source>
</reference>
<gene>
    <name evidence="1" type="ORF">OCV88_12075</name>
</gene>
<evidence type="ECO:0000313" key="1">
    <source>
        <dbReference type="EMBL" id="MCU6763054.1"/>
    </source>
</evidence>
<sequence>MKGLIHIYEGNGKGKSTAAVGLAVRCAGCGYFVVYSQFLKDGTSGEIKILKEIDNIKVMICDTRFGFTFQMDEETKQKAGKAYQQLFLDVTKTAVKQHSRLLILDEVLDVINSGLLNESIVIDFLKGKPEELEVVLTGRNPSEALKELADYITKMEKVKHPFEQGISARKGIEM</sequence>
<dbReference type="EMBL" id="JAOQJQ010000005">
    <property type="protein sequence ID" value="MCU6763054.1"/>
    <property type="molecule type" value="Genomic_DNA"/>
</dbReference>
<protein>
    <submittedName>
        <fullName evidence="1">Cob(I)yrinic acid a,c-diamide adenosyltransferase</fullName>
    </submittedName>
</protein>
<accession>A0ABT2TLG7</accession>
<keyword evidence="2" id="KW-1185">Reference proteome</keyword>
<dbReference type="PANTHER" id="PTHR46638">
    <property type="entry name" value="CORRINOID ADENOSYLTRANSFERASE"/>
    <property type="match status" value="1"/>
</dbReference>
<dbReference type="RefSeq" id="WP_158425709.1">
    <property type="nucleotide sequence ID" value="NZ_JAOQJQ010000005.1"/>
</dbReference>
<dbReference type="Gene3D" id="3.40.50.300">
    <property type="entry name" value="P-loop containing nucleotide triphosphate hydrolases"/>
    <property type="match status" value="1"/>
</dbReference>
<dbReference type="SUPFAM" id="SSF52540">
    <property type="entry name" value="P-loop containing nucleoside triphosphate hydrolases"/>
    <property type="match status" value="1"/>
</dbReference>
<name>A0ABT2TLG7_9FIRM</name>
<comment type="caution">
    <text evidence="1">The sequence shown here is derived from an EMBL/GenBank/DDBJ whole genome shotgun (WGS) entry which is preliminary data.</text>
</comment>
<proteinExistence type="predicted"/>
<dbReference type="Proteomes" id="UP001652442">
    <property type="component" value="Unassembled WGS sequence"/>
</dbReference>
<dbReference type="PIRSF" id="PIRSF015617">
    <property type="entry name" value="Adensltrnsf_CobA"/>
    <property type="match status" value="1"/>
</dbReference>
<dbReference type="InterPro" id="IPR027417">
    <property type="entry name" value="P-loop_NTPase"/>
</dbReference>
<dbReference type="Pfam" id="PF02572">
    <property type="entry name" value="CobA_CobO_BtuR"/>
    <property type="match status" value="1"/>
</dbReference>
<organism evidence="1 2">
    <name type="scientific">Brotonthovivens ammoniilytica</name>
    <dbReference type="NCBI Taxonomy" id="2981725"/>
    <lineage>
        <taxon>Bacteria</taxon>
        <taxon>Bacillati</taxon>
        <taxon>Bacillota</taxon>
        <taxon>Clostridia</taxon>
        <taxon>Lachnospirales</taxon>
        <taxon>Lachnospiraceae</taxon>
        <taxon>Brotonthovivens</taxon>
    </lineage>
</organism>